<dbReference type="Gene3D" id="3.40.50.1820">
    <property type="entry name" value="alpha/beta hydrolase"/>
    <property type="match status" value="1"/>
</dbReference>
<dbReference type="InterPro" id="IPR050228">
    <property type="entry name" value="Carboxylesterase_BioH"/>
</dbReference>
<dbReference type="InterPro" id="IPR000073">
    <property type="entry name" value="AB_hydrolase_1"/>
</dbReference>
<dbReference type="SUPFAM" id="SSF53474">
    <property type="entry name" value="alpha/beta-Hydrolases"/>
    <property type="match status" value="1"/>
</dbReference>
<evidence type="ECO:0000259" key="1">
    <source>
        <dbReference type="Pfam" id="PF12697"/>
    </source>
</evidence>
<gene>
    <name evidence="2" type="ORF">PoMZ_06564</name>
</gene>
<reference evidence="2 3" key="1">
    <citation type="journal article" date="2019" name="Mol. Biol. Evol.">
        <title>Blast fungal genomes show frequent chromosomal changes, gene gains and losses, and effector gene turnover.</title>
        <authorList>
            <person name="Gomez Luciano L.B."/>
            <person name="Jason Tsai I."/>
            <person name="Chuma I."/>
            <person name="Tosa Y."/>
            <person name="Chen Y.H."/>
            <person name="Li J.Y."/>
            <person name="Li M.Y."/>
            <person name="Jade Lu M.Y."/>
            <person name="Nakayashiki H."/>
            <person name="Li W.H."/>
        </authorList>
    </citation>
    <scope>NUCLEOTIDE SEQUENCE [LARGE SCALE GENOMIC DNA]</scope>
    <source>
        <strain evidence="2">MZ5-1-6</strain>
    </source>
</reference>
<dbReference type="PANTHER" id="PTHR43194">
    <property type="entry name" value="HYDROLASE ALPHA/BETA FOLD FAMILY"/>
    <property type="match status" value="1"/>
</dbReference>
<dbReference type="ESTHER" id="mago7-a4r4e9">
    <property type="family name" value="6_AlphaBeta_hydrolase"/>
</dbReference>
<dbReference type="EMBL" id="CP034209">
    <property type="protein sequence ID" value="QBZ64863.1"/>
    <property type="molecule type" value="Genomic_DNA"/>
</dbReference>
<feature type="domain" description="AB hydrolase-1" evidence="1">
    <location>
        <begin position="61"/>
        <end position="278"/>
    </location>
</feature>
<evidence type="ECO:0000313" key="3">
    <source>
        <dbReference type="Proteomes" id="UP000294847"/>
    </source>
</evidence>
<proteinExistence type="predicted"/>
<dbReference type="PANTHER" id="PTHR43194:SF2">
    <property type="entry name" value="PEROXISOMAL MEMBRANE PROTEIN LPX1"/>
    <property type="match status" value="1"/>
</dbReference>
<protein>
    <recommendedName>
        <fullName evidence="1">AB hydrolase-1 domain-containing protein</fullName>
    </recommendedName>
</protein>
<organism evidence="2 3">
    <name type="scientific">Pyricularia oryzae</name>
    <name type="common">Rice blast fungus</name>
    <name type="synonym">Magnaporthe oryzae</name>
    <dbReference type="NCBI Taxonomy" id="318829"/>
    <lineage>
        <taxon>Eukaryota</taxon>
        <taxon>Fungi</taxon>
        <taxon>Dikarya</taxon>
        <taxon>Ascomycota</taxon>
        <taxon>Pezizomycotina</taxon>
        <taxon>Sordariomycetes</taxon>
        <taxon>Sordariomycetidae</taxon>
        <taxon>Magnaporthales</taxon>
        <taxon>Pyriculariaceae</taxon>
        <taxon>Pyricularia</taxon>
    </lineage>
</organism>
<dbReference type="Proteomes" id="UP000294847">
    <property type="component" value="Chromosome 6"/>
</dbReference>
<sequence length="359" mass="40049">MVGLHLSYRWLRWTKPSEKPESLPDGVERHFVKTPLGDIEVLYSGPSEEATPTTSTPRQPLFFVHGGMGSAWVWLEYMRFLSSHGIPCYAVSMRGHGNSWHPSYIRMVFFTPRSALAQDVVAAIRWTQQREQGAEVVLVGHSSGGGMLQGILSEGLVSASGLVLAGAVPGFGSMGVYMNWWRADPWFALRMMLHGWHSNSPLSHPALVKNIFFSNEVSDSYVVNFFKHSNSYESYLWPFSMMRPFVKANSLLKQLGGISGWDRQRILILGGGGDKIMTVPIMQKLASYYRHGVLQLVGEDKLALEAVEDVEPLAGEGGLDDAGQGVQFCIVPKVGHHMQNDVHWEIGARKLLEFYRQLS</sequence>
<dbReference type="InterPro" id="IPR029058">
    <property type="entry name" value="AB_hydrolase_fold"/>
</dbReference>
<dbReference type="AlphaFoldDB" id="A0A4P7NR24"/>
<evidence type="ECO:0000313" key="2">
    <source>
        <dbReference type="EMBL" id="QBZ64863.1"/>
    </source>
</evidence>
<name>A0A4P7NR24_PYROR</name>
<accession>A0A4P7NR24</accession>
<dbReference type="Pfam" id="PF12697">
    <property type="entry name" value="Abhydrolase_6"/>
    <property type="match status" value="1"/>
</dbReference>